<evidence type="ECO:0000313" key="3">
    <source>
        <dbReference type="EMBL" id="KAK7609547.1"/>
    </source>
</evidence>
<comment type="caution">
    <text evidence="3">The sequence shown here is derived from an EMBL/GenBank/DDBJ whole genome shotgun (WGS) entry which is preliminary data.</text>
</comment>
<dbReference type="EMBL" id="JBBPBF010000022">
    <property type="protein sequence ID" value="KAK7609547.1"/>
    <property type="molecule type" value="Genomic_DNA"/>
</dbReference>
<organism evidence="3 4">
    <name type="scientific">Phyllosticta paracitricarpa</name>
    <dbReference type="NCBI Taxonomy" id="2016321"/>
    <lineage>
        <taxon>Eukaryota</taxon>
        <taxon>Fungi</taxon>
        <taxon>Dikarya</taxon>
        <taxon>Ascomycota</taxon>
        <taxon>Pezizomycotina</taxon>
        <taxon>Dothideomycetes</taxon>
        <taxon>Dothideomycetes incertae sedis</taxon>
        <taxon>Botryosphaeriales</taxon>
        <taxon>Phyllostictaceae</taxon>
        <taxon>Phyllosticta</taxon>
    </lineage>
</organism>
<keyword evidence="2" id="KW-0732">Signal</keyword>
<evidence type="ECO:0000256" key="2">
    <source>
        <dbReference type="SAM" id="SignalP"/>
    </source>
</evidence>
<feature type="chain" id="PRO_5045793410" description="Secreted protein" evidence="2">
    <location>
        <begin position="17"/>
        <end position="117"/>
    </location>
</feature>
<dbReference type="Proteomes" id="UP001367316">
    <property type="component" value="Unassembled WGS sequence"/>
</dbReference>
<protein>
    <recommendedName>
        <fullName evidence="5">Secreted protein</fullName>
    </recommendedName>
</protein>
<accession>A0ABR1N2U2</accession>
<feature type="compositionally biased region" description="Basic residues" evidence="1">
    <location>
        <begin position="76"/>
        <end position="89"/>
    </location>
</feature>
<feature type="signal peptide" evidence="2">
    <location>
        <begin position="1"/>
        <end position="16"/>
    </location>
</feature>
<evidence type="ECO:0008006" key="5">
    <source>
        <dbReference type="Google" id="ProtNLM"/>
    </source>
</evidence>
<proteinExistence type="predicted"/>
<feature type="compositionally biased region" description="Gly residues" evidence="1">
    <location>
        <begin position="101"/>
        <end position="117"/>
    </location>
</feature>
<evidence type="ECO:0000256" key="1">
    <source>
        <dbReference type="SAM" id="MobiDB-lite"/>
    </source>
</evidence>
<keyword evidence="4" id="KW-1185">Reference proteome</keyword>
<evidence type="ECO:0000313" key="4">
    <source>
        <dbReference type="Proteomes" id="UP001367316"/>
    </source>
</evidence>
<reference evidence="3 4" key="1">
    <citation type="submission" date="2024-04" db="EMBL/GenBank/DDBJ databases">
        <title>Phyllosticta paracitricarpa is synonymous to the EU quarantine fungus P. citricarpa based on phylogenomic analyses.</title>
        <authorList>
            <consortium name="Lawrence Berkeley National Laboratory"/>
            <person name="Van ingen-buijs V.A."/>
            <person name="Van westerhoven A.C."/>
            <person name="Haridas S."/>
            <person name="Skiadas P."/>
            <person name="Martin F."/>
            <person name="Groenewald J.Z."/>
            <person name="Crous P.W."/>
            <person name="Seidl M.F."/>
        </authorList>
    </citation>
    <scope>NUCLEOTIDE SEQUENCE [LARGE SCALE GENOMIC DNA]</scope>
    <source>
        <strain evidence="3 4">CBS 141358</strain>
    </source>
</reference>
<gene>
    <name evidence="3" type="ORF">JOL62DRAFT_161980</name>
</gene>
<sequence>MCIGMLLLLCVQRLLCVVQPYTCIITRSVISPRCTLVRRRGPHRMPHKPTSQKKKTIVRQHCHNDAAILQSPWLQRQRKEKEKKRRQIRTLRQAASEVRRGGGGYGGGRAGRLAGGN</sequence>
<feature type="region of interest" description="Disordered" evidence="1">
    <location>
        <begin position="76"/>
        <end position="117"/>
    </location>
</feature>
<name>A0ABR1N2U2_9PEZI</name>